<dbReference type="InterPro" id="IPR053966">
    <property type="entry name" value="INTS1_INTS2-bd"/>
</dbReference>
<evidence type="ECO:0000313" key="6">
    <source>
        <dbReference type="EMBL" id="CAD7646704.1"/>
    </source>
</evidence>
<dbReference type="GO" id="GO:0034474">
    <property type="term" value="P:U2 snRNA 3'-end processing"/>
    <property type="evidence" value="ECO:0007669"/>
    <property type="project" value="InterPro"/>
</dbReference>
<feature type="domain" description="Integrator complex subunit 1 INTS2-binding" evidence="5">
    <location>
        <begin position="1170"/>
        <end position="1219"/>
    </location>
</feature>
<feature type="domain" description="Integrator complex subunit 1 R4" evidence="4">
    <location>
        <begin position="1460"/>
        <end position="1558"/>
    </location>
</feature>
<protein>
    <recommendedName>
        <fullName evidence="8">Integrator complex subunit 1</fullName>
    </recommendedName>
</protein>
<dbReference type="InterPro" id="IPR053965">
    <property type="entry name" value="INTS1_R4"/>
</dbReference>
<name>A0A7R9LRX5_9ACAR</name>
<evidence type="ECO:0000259" key="5">
    <source>
        <dbReference type="Pfam" id="PF22929"/>
    </source>
</evidence>
<dbReference type="Pfam" id="PF22928">
    <property type="entry name" value="INTS1_R4"/>
    <property type="match status" value="1"/>
</dbReference>
<sequence>MASKRGPKVKLMAMPSQNFIALGTTSSGAPSAQQSLKTAPKREPINETTVPAVAPKKSKLQLSHHMTRSSGGVPQGAAVRREAGDQWEEAAQEVDPSTLLDRVLEAEDVSDERVEALLCGAVRQLRAMRSKPVPDSALYLTLCYLAKTRPLLFCTEIVVEAFCSLLRRDSQPTALGFKNKAGAASQVPVLAANLLLCVYHDETSWPDTFLKVFVEDSLGDRVWVDHDACKGFVDNIMASFGTRMPPKSMMQQDVLSATGAAVAAVTKLVDPAAGATSSPSHLTSGDDASMDETLTTGAATVSETKEMLDNIAVMSRFAHNEQFVVQYVTDVINEALNRRTTASDVSRNLLKLMISTAGIPEVRLIIAQKLEVWIQNPKLTRPAQDLMLGLCLNCNESDAEVIGMLVKMRLKTKPLINHFITCVKEMLSQSVDTFRLVLRTVLYNEVSPTRSLNNIQLISIMFQHSADRSTQVLADVFQEMLFSRDDYLKTLRGLLREIVRALRHEHLNLLTFAESLIDDGPAFADLEPNDSGIKERAVVAITDLLTMIMFLSLSPAVKEAVSTTKTDRREIIRNYQMQNSNIQRIAIHWLQRTVIKRYRPDRSDYLHCLNKVLFMESAEHYYNRDGWPPENDRNLMFRMTSEVPLLEETLIRVLSMGSAKDNPLTSAEAVELSDALIKRAATIIEYDSVAFPVLMVRDKEIFRLLMANAIYRHPDNISLPSGYEPPNMAISDLYWKVWLQLLILTAHNPSQFGPLAWDGYPTLGILIEMSITNHFEFPPPTRMCDDLANRELQIAAYEKQQILQFESYLAAASTKVQINETNSLLLSKLISMDPLGPARKPPQSVLDQFKQLNTVLRLGHLLCQSRNPDFLLEIIQRQQRQSGAGGQQACASAPMPWLVELVESNENNFGMLPVQCLCEFLLGQISEEEASQSQVTGGYESSTKFEKSKRKEKRRKQMKLIAHLQQIIAAQSQCARSDDLANRELQIAAYEKQQILQFESYLAAASTKVQINETNSLLLSKLISMDPLGPARKPPQSVLDQFKQLNTVLRLGHLLCQSRNPDFLLEIIQRQQRQSGAGGQQACASAPMPWLVELVESNENNFGMLPVQCLCEFLLGQISEEEASQSLVTGGYESSTKFEKSKRKEKRRKQMKLIAHLQQIIAAQSQCARELVEYFMKRLTFQQSSARVLASKALSLVMTTTADTVPHEDKPLAFTDVSDMEDNSAAGDKSAIASELLFRLYLQIPSIEQPSRLTETHFVISGQEPSSIDSMTHNLLTAFTSFESTPTRRQSGYLNDCELSMLKLASKHPVLFLRQLPMIPALLKGKVSSVAYDVFKSRNYLSTFKKILNIMRLLKPHLWNKDVKGLNELLLSYIQLFTDYYRCAGRELLPVLSQFLYLIDDWIKFDCESAKAWIKANRKTIVDLSSVYPEQQLFKSLLSGLPFQSQSHHEKHYSENLLLRLREGRRHDERMDGILNEIDKLSDSKPDVLEYFADDLRQLYFNAFTREMAFKLTIKLLNHNPSLADRFVPTYCQCLQRNDSYLANLALDYLPEFVILAQEHRAIILKKAFEIGIMGNTNVINNISDSFALMNAQIGV</sequence>
<evidence type="ECO:0000259" key="3">
    <source>
        <dbReference type="Pfam" id="PF22927"/>
    </source>
</evidence>
<feature type="domain" description="Integrator complex subunit 1 RPB2-binding" evidence="2">
    <location>
        <begin position="324"/>
        <end position="474"/>
    </location>
</feature>
<dbReference type="Pfam" id="PF22927">
    <property type="entry name" value="INT1_R3"/>
    <property type="match status" value="1"/>
</dbReference>
<dbReference type="EMBL" id="OC917305">
    <property type="protein sequence ID" value="CAD7646704.1"/>
    <property type="molecule type" value="Genomic_DNA"/>
</dbReference>
<dbReference type="PANTHER" id="PTHR21224">
    <property type="entry name" value="INTEGRATOR COMPLEX SUBUNIT 1"/>
    <property type="match status" value="1"/>
</dbReference>
<evidence type="ECO:0000259" key="2">
    <source>
        <dbReference type="Pfam" id="PF12432"/>
    </source>
</evidence>
<feature type="region of interest" description="Disordered" evidence="1">
    <location>
        <begin position="932"/>
        <end position="952"/>
    </location>
</feature>
<keyword evidence="7" id="KW-1185">Reference proteome</keyword>
<evidence type="ECO:0000256" key="1">
    <source>
        <dbReference type="SAM" id="MobiDB-lite"/>
    </source>
</evidence>
<dbReference type="InterPro" id="IPR022145">
    <property type="entry name" value="INTS1_RPB2-bd"/>
</dbReference>
<dbReference type="PANTHER" id="PTHR21224:SF1">
    <property type="entry name" value="INTEGRATOR COMPLEX SUBUNIT 1"/>
    <property type="match status" value="1"/>
</dbReference>
<feature type="region of interest" description="Disordered" evidence="1">
    <location>
        <begin position="23"/>
        <end position="76"/>
    </location>
</feature>
<dbReference type="GO" id="GO:0032039">
    <property type="term" value="C:integrator complex"/>
    <property type="evidence" value="ECO:0007669"/>
    <property type="project" value="InterPro"/>
</dbReference>
<organism evidence="6">
    <name type="scientific">Oppiella nova</name>
    <dbReference type="NCBI Taxonomy" id="334625"/>
    <lineage>
        <taxon>Eukaryota</taxon>
        <taxon>Metazoa</taxon>
        <taxon>Ecdysozoa</taxon>
        <taxon>Arthropoda</taxon>
        <taxon>Chelicerata</taxon>
        <taxon>Arachnida</taxon>
        <taxon>Acari</taxon>
        <taxon>Acariformes</taxon>
        <taxon>Sarcoptiformes</taxon>
        <taxon>Oribatida</taxon>
        <taxon>Brachypylina</taxon>
        <taxon>Oppioidea</taxon>
        <taxon>Oppiidae</taxon>
        <taxon>Oppiella</taxon>
    </lineage>
</organism>
<feature type="compositionally biased region" description="Polar residues" evidence="1">
    <location>
        <begin position="23"/>
        <end position="37"/>
    </location>
</feature>
<dbReference type="OrthoDB" id="19938at2759"/>
<dbReference type="EMBL" id="CAJPVJ010002480">
    <property type="protein sequence ID" value="CAG2166344.1"/>
    <property type="molecule type" value="Genomic_DNA"/>
</dbReference>
<reference evidence="6" key="1">
    <citation type="submission" date="2020-11" db="EMBL/GenBank/DDBJ databases">
        <authorList>
            <person name="Tran Van P."/>
        </authorList>
    </citation>
    <scope>NUCLEOTIDE SEQUENCE</scope>
</reference>
<feature type="domain" description="Integrator complex subunit 1 R3" evidence="3">
    <location>
        <begin position="1268"/>
        <end position="1430"/>
    </location>
</feature>
<dbReference type="Pfam" id="PF22929">
    <property type="entry name" value="INTS1_INTS2-bd"/>
    <property type="match status" value="1"/>
</dbReference>
<gene>
    <name evidence="6" type="ORF">ONB1V03_LOCUS5868</name>
</gene>
<dbReference type="Pfam" id="PF12432">
    <property type="entry name" value="INTS1_RP2B-bd"/>
    <property type="match status" value="1"/>
</dbReference>
<evidence type="ECO:0008006" key="8">
    <source>
        <dbReference type="Google" id="ProtNLM"/>
    </source>
</evidence>
<dbReference type="Proteomes" id="UP000728032">
    <property type="component" value="Unassembled WGS sequence"/>
</dbReference>
<evidence type="ECO:0000313" key="7">
    <source>
        <dbReference type="Proteomes" id="UP000728032"/>
    </source>
</evidence>
<dbReference type="InterPro" id="IPR053964">
    <property type="entry name" value="INT1_R3"/>
</dbReference>
<accession>A0A7R9LRX5</accession>
<evidence type="ECO:0000259" key="4">
    <source>
        <dbReference type="Pfam" id="PF22928"/>
    </source>
</evidence>
<dbReference type="InterPro" id="IPR038902">
    <property type="entry name" value="INTS1"/>
</dbReference>
<proteinExistence type="predicted"/>